<name>A0ABZ0D7Y1_9BURK</name>
<evidence type="ECO:0000313" key="1">
    <source>
        <dbReference type="EMBL" id="WOB11143.1"/>
    </source>
</evidence>
<organism evidence="1 2">
    <name type="scientific">Piscinibacter gummiphilus</name>
    <dbReference type="NCBI Taxonomy" id="946333"/>
    <lineage>
        <taxon>Bacteria</taxon>
        <taxon>Pseudomonadati</taxon>
        <taxon>Pseudomonadota</taxon>
        <taxon>Betaproteobacteria</taxon>
        <taxon>Burkholderiales</taxon>
        <taxon>Sphaerotilaceae</taxon>
        <taxon>Piscinibacter</taxon>
    </lineage>
</organism>
<keyword evidence="2" id="KW-1185">Reference proteome</keyword>
<gene>
    <name evidence="1" type="ORF">RXV79_27280</name>
</gene>
<sequence>MPALIDRDTHESTVQIRVWVDEHDWLHSVFRSPRNTAPRFRLGDLLSASITIALRDAERQKSLVSYLDEEFSTRDQRTERRTVHVWQAQFDLLQTAHRASWNAAPNPMFDLDHLATACVVIARRQPDALNELLSQARNNFIARRPVEGRRVLLS</sequence>
<dbReference type="EMBL" id="CP136337">
    <property type="protein sequence ID" value="WOB11143.1"/>
    <property type="molecule type" value="Genomic_DNA"/>
</dbReference>
<dbReference type="Proteomes" id="UP001303946">
    <property type="component" value="Plasmid unnamed1"/>
</dbReference>
<geneLocation type="plasmid" evidence="1 2">
    <name>unnamed1</name>
</geneLocation>
<dbReference type="RefSeq" id="WP_316704294.1">
    <property type="nucleotide sequence ID" value="NZ_CP136337.1"/>
</dbReference>
<keyword evidence="1" id="KW-0614">Plasmid</keyword>
<protein>
    <submittedName>
        <fullName evidence="1">Uncharacterized protein</fullName>
    </submittedName>
</protein>
<evidence type="ECO:0000313" key="2">
    <source>
        <dbReference type="Proteomes" id="UP001303946"/>
    </source>
</evidence>
<reference evidence="1 2" key="1">
    <citation type="submission" date="2023-10" db="EMBL/GenBank/DDBJ databases">
        <title>Bacteria for the degradation of biodegradable plastic PBAT(Polybutylene adipate terephthalate).</title>
        <authorList>
            <person name="Weon H.-Y."/>
            <person name="Yeon J."/>
        </authorList>
    </citation>
    <scope>NUCLEOTIDE SEQUENCE [LARGE SCALE GENOMIC DNA]</scope>
    <source>
        <strain evidence="1 2">SBD 7-3</strain>
        <plasmid evidence="1 2">unnamed1</plasmid>
    </source>
</reference>
<accession>A0ABZ0D7Y1</accession>
<proteinExistence type="predicted"/>